<dbReference type="EMBL" id="CP060822">
    <property type="protein sequence ID" value="QNP29131.1"/>
    <property type="molecule type" value="Genomic_DNA"/>
</dbReference>
<feature type="region of interest" description="Disordered" evidence="1">
    <location>
        <begin position="155"/>
        <end position="191"/>
    </location>
</feature>
<sequence length="319" mass="37048">MKYRLKYHFYLTLTLSSILLLFPHVRAVDDWVEYFDLKQRISTLSSKIINSNTPAPESLPTKVDPKPNNNAKELAEIKSRLDEMEKVIIMVAVLCCAGMFICLFVLFQVTENPNLIKDFNIIYRYHKSSVIRLDALENQLQVVLVRQKTLTDTINNLTNSDKSDGEQVSPIPQQIPQEIPQPKPPTDQPYQTPKLGPNIFDNPIIALYNGKVKLLADMVIRVSEVKLTARDRRSGRYTRPVLEENRQGNYWIINQRNMIYLVPKFNMRVTSRNYDAISVFFECIKYDPNSRKSFKLINPAIVFLKGSKWELFQRGELEF</sequence>
<organism evidence="4 5">
    <name type="scientific">Cylindrospermopsis curvispora GIHE-G1</name>
    <dbReference type="NCBI Taxonomy" id="2666332"/>
    <lineage>
        <taxon>Bacteria</taxon>
        <taxon>Bacillati</taxon>
        <taxon>Cyanobacteriota</taxon>
        <taxon>Cyanophyceae</taxon>
        <taxon>Nostocales</taxon>
        <taxon>Aphanizomenonaceae</taxon>
        <taxon>Cylindrospermopsis</taxon>
    </lineage>
</organism>
<evidence type="ECO:0000313" key="5">
    <source>
        <dbReference type="Proteomes" id="UP000516013"/>
    </source>
</evidence>
<keyword evidence="2" id="KW-0812">Transmembrane</keyword>
<feature type="transmembrane region" description="Helical" evidence="2">
    <location>
        <begin position="87"/>
        <end position="107"/>
    </location>
</feature>
<keyword evidence="2" id="KW-1133">Transmembrane helix</keyword>
<evidence type="ECO:0000256" key="3">
    <source>
        <dbReference type="SAM" id="SignalP"/>
    </source>
</evidence>
<dbReference type="RefSeq" id="WP_115538199.1">
    <property type="nucleotide sequence ID" value="NZ_CP060822.1"/>
</dbReference>
<dbReference type="GeneID" id="92780713"/>
<protein>
    <submittedName>
        <fullName evidence="4">Uncharacterized protein</fullName>
    </submittedName>
</protein>
<reference evidence="4 5" key="1">
    <citation type="submission" date="2020-08" db="EMBL/GenBank/DDBJ databases">
        <title>Complete genome sequence of Raphidiopsis curvispora isolated from drinking water reservoir in South Korea.</title>
        <authorList>
            <person name="Jeong J."/>
        </authorList>
    </citation>
    <scope>NUCLEOTIDE SEQUENCE [LARGE SCALE GENOMIC DNA]</scope>
    <source>
        <strain evidence="4 5">GIHE-G1</strain>
    </source>
</reference>
<proteinExistence type="predicted"/>
<evidence type="ECO:0000256" key="2">
    <source>
        <dbReference type="SAM" id="Phobius"/>
    </source>
</evidence>
<name>A0A7H0EZB5_9CYAN</name>
<accession>A0A7H0EZB5</accession>
<dbReference type="AlphaFoldDB" id="A0A7H0EZB5"/>
<dbReference type="Proteomes" id="UP000516013">
    <property type="component" value="Chromosome"/>
</dbReference>
<evidence type="ECO:0000256" key="1">
    <source>
        <dbReference type="SAM" id="MobiDB-lite"/>
    </source>
</evidence>
<keyword evidence="2" id="KW-0472">Membrane</keyword>
<feature type="chain" id="PRO_5028894411" evidence="3">
    <location>
        <begin position="28"/>
        <end position="319"/>
    </location>
</feature>
<dbReference type="KEGG" id="ccur:IAR63_14995"/>
<evidence type="ECO:0000313" key="4">
    <source>
        <dbReference type="EMBL" id="QNP29131.1"/>
    </source>
</evidence>
<keyword evidence="3" id="KW-0732">Signal</keyword>
<gene>
    <name evidence="4" type="ORF">IAR63_14995</name>
</gene>
<feature type="signal peptide" evidence="3">
    <location>
        <begin position="1"/>
        <end position="27"/>
    </location>
</feature>
<keyword evidence="5" id="KW-1185">Reference proteome</keyword>